<keyword evidence="1" id="KW-0229">DNA integration</keyword>
<evidence type="ECO:0000256" key="1">
    <source>
        <dbReference type="ARBA" id="ARBA00022908"/>
    </source>
</evidence>
<dbReference type="InterPro" id="IPR013762">
    <property type="entry name" value="Integrase-like_cat_sf"/>
</dbReference>
<dbReference type="CDD" id="cd00796">
    <property type="entry name" value="INT_Rci_Hp1_C"/>
    <property type="match status" value="1"/>
</dbReference>
<evidence type="ECO:0000256" key="2">
    <source>
        <dbReference type="ARBA" id="ARBA00023172"/>
    </source>
</evidence>
<evidence type="ECO:0000313" key="5">
    <source>
        <dbReference type="Proteomes" id="UP000226429"/>
    </source>
</evidence>
<dbReference type="EMBL" id="NMOS02000040">
    <property type="protein sequence ID" value="RDH39819.1"/>
    <property type="molecule type" value="Genomic_DNA"/>
</dbReference>
<protein>
    <submittedName>
        <fullName evidence="4">Site-specific integrase</fullName>
    </submittedName>
</protein>
<dbReference type="GO" id="GO:0006310">
    <property type="term" value="P:DNA recombination"/>
    <property type="evidence" value="ECO:0007669"/>
    <property type="project" value="UniProtKB-KW"/>
</dbReference>
<dbReference type="AlphaFoldDB" id="A0A370CEZ8"/>
<dbReference type="PANTHER" id="PTHR30349">
    <property type="entry name" value="PHAGE INTEGRASE-RELATED"/>
    <property type="match status" value="1"/>
</dbReference>
<dbReference type="PANTHER" id="PTHR30349:SF64">
    <property type="entry name" value="PROPHAGE INTEGRASE INTD-RELATED"/>
    <property type="match status" value="1"/>
</dbReference>
<comment type="caution">
    <text evidence="4">The sequence shown here is derived from an EMBL/GenBank/DDBJ whole genome shotgun (WGS) entry which is preliminary data.</text>
</comment>
<keyword evidence="5" id="KW-1185">Reference proteome</keyword>
<dbReference type="GO" id="GO:0015074">
    <property type="term" value="P:DNA integration"/>
    <property type="evidence" value="ECO:0007669"/>
    <property type="project" value="UniProtKB-KW"/>
</dbReference>
<sequence>MHIKILDKFIGNLSLESIHMCNLQKYIKEREKNKVKKRTINYGLQVVRQILNLATDVWKDEDNLSWLHKASKIELLAETDRNEPYPLSQDEQIRLFNELPIHLRRMALFAVNTGCRDQEICNLKWDWEIKIPEGSVFIIPAWRVKNRKNRLVVLNEVARQVIEEVRGSHMEYVFTFRGKPVTRMLNSAWIKARKRAGLPQVRVHDLKHTFGRRLRAAEVSFEDRQDLLGHKSSRITTHYSQVELGNLIRASNKICGEEKPQLTVLRLERKGSPPLKGAN</sequence>
<dbReference type="Proteomes" id="UP000226429">
    <property type="component" value="Unassembled WGS sequence"/>
</dbReference>
<name>A0A370CEZ8_9COXI</name>
<keyword evidence="2" id="KW-0233">DNA recombination</keyword>
<gene>
    <name evidence="4" type="ORF">CFE62_007035</name>
</gene>
<reference evidence="4 5" key="1">
    <citation type="journal article" date="2017" name="Int. J. Syst. Evol. Microbiol.">
        <title>Aquarickettsiella crustaci n. gen. n. sp. (Gammaproteobacteria: Legionellales: Coxiellaceae); a bacterial pathogen of the freshwater crustacean: Gammarus fossarum (Malacostraca: Amphipoda).</title>
        <authorList>
            <person name="Bojko J."/>
            <person name="Dunn A.M."/>
            <person name="Stebbing P.D."/>
            <person name="Van Aerle R."/>
            <person name="Bacela-Spychalska K."/>
            <person name="Bean T.P."/>
            <person name="Stentiford G.D."/>
        </authorList>
    </citation>
    <scope>NUCLEOTIDE SEQUENCE [LARGE SCALE GENOMIC DNA]</scope>
    <source>
        <strain evidence="4">RA15029</strain>
    </source>
</reference>
<proteinExistence type="predicted"/>
<dbReference type="PROSITE" id="PS51898">
    <property type="entry name" value="TYR_RECOMBINASE"/>
    <property type="match status" value="1"/>
</dbReference>
<dbReference type="Pfam" id="PF00589">
    <property type="entry name" value="Phage_integrase"/>
    <property type="match status" value="1"/>
</dbReference>
<dbReference type="GO" id="GO:0003677">
    <property type="term" value="F:DNA binding"/>
    <property type="evidence" value="ECO:0007669"/>
    <property type="project" value="InterPro"/>
</dbReference>
<dbReference type="SUPFAM" id="SSF56349">
    <property type="entry name" value="DNA breaking-rejoining enzymes"/>
    <property type="match status" value="1"/>
</dbReference>
<evidence type="ECO:0000313" key="4">
    <source>
        <dbReference type="EMBL" id="RDH39819.1"/>
    </source>
</evidence>
<dbReference type="InterPro" id="IPR011010">
    <property type="entry name" value="DNA_brk_join_enz"/>
</dbReference>
<evidence type="ECO:0000259" key="3">
    <source>
        <dbReference type="PROSITE" id="PS51898"/>
    </source>
</evidence>
<feature type="domain" description="Tyr recombinase" evidence="3">
    <location>
        <begin position="82"/>
        <end position="252"/>
    </location>
</feature>
<organism evidence="4 5">
    <name type="scientific">Candidatus Aquirickettsiella gammari</name>
    <dbReference type="NCBI Taxonomy" id="2016198"/>
    <lineage>
        <taxon>Bacteria</taxon>
        <taxon>Pseudomonadati</taxon>
        <taxon>Pseudomonadota</taxon>
        <taxon>Gammaproteobacteria</taxon>
        <taxon>Legionellales</taxon>
        <taxon>Coxiellaceae</taxon>
        <taxon>Candidatus Aquirickettsiella</taxon>
    </lineage>
</organism>
<dbReference type="InterPro" id="IPR050090">
    <property type="entry name" value="Tyrosine_recombinase_XerCD"/>
</dbReference>
<dbReference type="InterPro" id="IPR002104">
    <property type="entry name" value="Integrase_catalytic"/>
</dbReference>
<reference evidence="4 5" key="2">
    <citation type="journal article" date="2018" name="J. Invertebr. Pathol.">
        <title>'Candidatus Aquirickettsiella gammari' (Gammaproteobacteria: Legionellales: Coxiellaceae): A bacterial pathogen of the freshwater crustacean Gammarus fossarum (Malacostraca: Amphipoda).</title>
        <authorList>
            <person name="Bojko J."/>
            <person name="Dunn A.M."/>
            <person name="Stebbing P.D."/>
            <person name="van Aerle R."/>
            <person name="Bacela-Spychalska K."/>
            <person name="Bean T.P."/>
            <person name="Urrutia A."/>
            <person name="Stentiford G.D."/>
        </authorList>
    </citation>
    <scope>NUCLEOTIDE SEQUENCE [LARGE SCALE GENOMIC DNA]</scope>
    <source>
        <strain evidence="4">RA15029</strain>
    </source>
</reference>
<dbReference type="Gene3D" id="1.10.443.10">
    <property type="entry name" value="Intergrase catalytic core"/>
    <property type="match status" value="1"/>
</dbReference>
<accession>A0A370CEZ8</accession>